<evidence type="ECO:0000256" key="1">
    <source>
        <dbReference type="ARBA" id="ARBA00004651"/>
    </source>
</evidence>
<keyword evidence="6 8" id="KW-0472">Membrane</keyword>
<dbReference type="Gene3D" id="1.20.1720.10">
    <property type="entry name" value="Multidrug resistance protein D"/>
    <property type="match status" value="1"/>
</dbReference>
<feature type="transmembrane region" description="Helical" evidence="8">
    <location>
        <begin position="422"/>
        <end position="441"/>
    </location>
</feature>
<keyword evidence="11" id="KW-1185">Reference proteome</keyword>
<reference evidence="11" key="1">
    <citation type="journal article" date="2019" name="Int. J. Syst. Evol. Microbiol.">
        <title>The Global Catalogue of Microorganisms (GCM) 10K type strain sequencing project: providing services to taxonomists for standard genome sequencing and annotation.</title>
        <authorList>
            <consortium name="The Broad Institute Genomics Platform"/>
            <consortium name="The Broad Institute Genome Sequencing Center for Infectious Disease"/>
            <person name="Wu L."/>
            <person name="Ma J."/>
        </authorList>
    </citation>
    <scope>NUCLEOTIDE SEQUENCE [LARGE SCALE GENOMIC DNA]</scope>
    <source>
        <strain evidence="11">NBRC 103632</strain>
    </source>
</reference>
<evidence type="ECO:0000256" key="7">
    <source>
        <dbReference type="SAM" id="MobiDB-lite"/>
    </source>
</evidence>
<accession>A0AA37WP07</accession>
<feature type="transmembrane region" description="Helical" evidence="8">
    <location>
        <begin position="322"/>
        <end position="340"/>
    </location>
</feature>
<feature type="region of interest" description="Disordered" evidence="7">
    <location>
        <begin position="1"/>
        <end position="20"/>
    </location>
</feature>
<comment type="subcellular location">
    <subcellularLocation>
        <location evidence="1">Cell membrane</location>
        <topology evidence="1">Multi-pass membrane protein</topology>
    </subcellularLocation>
</comment>
<dbReference type="GO" id="GO:0005886">
    <property type="term" value="C:plasma membrane"/>
    <property type="evidence" value="ECO:0007669"/>
    <property type="project" value="UniProtKB-SubCell"/>
</dbReference>
<dbReference type="InterPro" id="IPR011701">
    <property type="entry name" value="MFS"/>
</dbReference>
<feature type="transmembrane region" description="Helical" evidence="8">
    <location>
        <begin position="184"/>
        <end position="204"/>
    </location>
</feature>
<evidence type="ECO:0000256" key="3">
    <source>
        <dbReference type="ARBA" id="ARBA00022475"/>
    </source>
</evidence>
<feature type="transmembrane region" description="Helical" evidence="8">
    <location>
        <begin position="128"/>
        <end position="145"/>
    </location>
</feature>
<evidence type="ECO:0000313" key="11">
    <source>
        <dbReference type="Proteomes" id="UP001157440"/>
    </source>
</evidence>
<evidence type="ECO:0000259" key="9">
    <source>
        <dbReference type="PROSITE" id="PS50850"/>
    </source>
</evidence>
<feature type="domain" description="Major facilitator superfamily (MFS) profile" evidence="9">
    <location>
        <begin position="31"/>
        <end position="489"/>
    </location>
</feature>
<proteinExistence type="predicted"/>
<feature type="transmembrane region" description="Helical" evidence="8">
    <location>
        <begin position="352"/>
        <end position="369"/>
    </location>
</feature>
<feature type="transmembrane region" description="Helical" evidence="8">
    <location>
        <begin position="157"/>
        <end position="178"/>
    </location>
</feature>
<dbReference type="FunFam" id="1.20.1720.10:FF:000004">
    <property type="entry name" value="EmrB/QacA family drug resistance transporter"/>
    <property type="match status" value="1"/>
</dbReference>
<dbReference type="PROSITE" id="PS50850">
    <property type="entry name" value="MFS"/>
    <property type="match status" value="1"/>
</dbReference>
<gene>
    <name evidence="10" type="ORF">GCM10007890_05420</name>
</gene>
<sequence>MGSPIAVPGIPAQPAAPAPQDRLSHSEIRAIVFGLMTAMLLAALDQTIVATAMPTIGLDLGDAANLPWIVTAYLLASTAVTPLYGKLSDIHGRRIMLLIAITTFVIGSVACALAPTMVTLALARGLQGIGGGGLIALSQTILADIMSPKERARYQVVIAGVFVMASVAGPLLGGFFAQHLHWSLIFWINLPIGVLAFALTNANLKRLPRHDRQHRLDWPGAALMVAGSIALLLALSWGGVRYPWTSAPVLGLLVLAAFLGAGFAARLATAAEPLIPTEVLRNQVVYSATLAACFAMGTFIGLTIYVPIFLEGVIGLSASESGVALVPLMVGTVTGATLSGRSMIYFRHYKRVPLAMMSVSLACCAVIAWQGRALPFWLMELLFALLSMGIGTILPLSTIAIQNAVARHQLGIATASMNFFRSLGGALIVAAFGTIVLGGAADGAGGHDVESLIRGADPAQLALTFRFVFLAACLGLLLAFTFLSLMEERPLGGRSSPRMDGRGPDKPA</sequence>
<dbReference type="InterPro" id="IPR020846">
    <property type="entry name" value="MFS_dom"/>
</dbReference>
<evidence type="ECO:0000256" key="8">
    <source>
        <dbReference type="SAM" id="Phobius"/>
    </source>
</evidence>
<keyword evidence="2" id="KW-0813">Transport</keyword>
<dbReference type="Gene3D" id="1.20.1250.20">
    <property type="entry name" value="MFS general substrate transporter like domains"/>
    <property type="match status" value="1"/>
</dbReference>
<dbReference type="GO" id="GO:0022857">
    <property type="term" value="F:transmembrane transporter activity"/>
    <property type="evidence" value="ECO:0007669"/>
    <property type="project" value="InterPro"/>
</dbReference>
<dbReference type="Proteomes" id="UP001157440">
    <property type="component" value="Unassembled WGS sequence"/>
</dbReference>
<protein>
    <submittedName>
        <fullName evidence="10">MFS transporter</fullName>
    </submittedName>
</protein>
<feature type="transmembrane region" description="Helical" evidence="8">
    <location>
        <begin position="381"/>
        <end position="401"/>
    </location>
</feature>
<feature type="transmembrane region" description="Helical" evidence="8">
    <location>
        <begin position="289"/>
        <end position="310"/>
    </location>
</feature>
<dbReference type="PANTHER" id="PTHR23501">
    <property type="entry name" value="MAJOR FACILITATOR SUPERFAMILY"/>
    <property type="match status" value="1"/>
</dbReference>
<dbReference type="SUPFAM" id="SSF103473">
    <property type="entry name" value="MFS general substrate transporter"/>
    <property type="match status" value="1"/>
</dbReference>
<feature type="transmembrane region" description="Helical" evidence="8">
    <location>
        <begin position="249"/>
        <end position="268"/>
    </location>
</feature>
<name>A0AA37WP07_9HYPH</name>
<keyword evidence="4 8" id="KW-0812">Transmembrane</keyword>
<feature type="transmembrane region" description="Helical" evidence="8">
    <location>
        <begin position="65"/>
        <end position="85"/>
    </location>
</feature>
<evidence type="ECO:0000256" key="4">
    <source>
        <dbReference type="ARBA" id="ARBA00022692"/>
    </source>
</evidence>
<feature type="transmembrane region" description="Helical" evidence="8">
    <location>
        <begin position="461"/>
        <end position="485"/>
    </location>
</feature>
<dbReference type="PANTHER" id="PTHR23501:SF197">
    <property type="entry name" value="COMD"/>
    <property type="match status" value="1"/>
</dbReference>
<dbReference type="RefSeq" id="WP_238196676.1">
    <property type="nucleotide sequence ID" value="NZ_BPQZ01000012.1"/>
</dbReference>
<dbReference type="Pfam" id="PF07690">
    <property type="entry name" value="MFS_1"/>
    <property type="match status" value="1"/>
</dbReference>
<keyword evidence="3" id="KW-1003">Cell membrane</keyword>
<organism evidence="10 11">
    <name type="scientific">Methylobacterium tardum</name>
    <dbReference type="NCBI Taxonomy" id="374432"/>
    <lineage>
        <taxon>Bacteria</taxon>
        <taxon>Pseudomonadati</taxon>
        <taxon>Pseudomonadota</taxon>
        <taxon>Alphaproteobacteria</taxon>
        <taxon>Hyphomicrobiales</taxon>
        <taxon>Methylobacteriaceae</taxon>
        <taxon>Methylobacterium</taxon>
    </lineage>
</organism>
<keyword evidence="5 8" id="KW-1133">Transmembrane helix</keyword>
<feature type="transmembrane region" description="Helical" evidence="8">
    <location>
        <begin position="30"/>
        <end position="53"/>
    </location>
</feature>
<dbReference type="AlphaFoldDB" id="A0AA37WP07"/>
<dbReference type="EMBL" id="BSPL01000005">
    <property type="protein sequence ID" value="GLS68530.1"/>
    <property type="molecule type" value="Genomic_DNA"/>
</dbReference>
<evidence type="ECO:0000313" key="10">
    <source>
        <dbReference type="EMBL" id="GLS68530.1"/>
    </source>
</evidence>
<dbReference type="InterPro" id="IPR036259">
    <property type="entry name" value="MFS_trans_sf"/>
</dbReference>
<evidence type="ECO:0000256" key="6">
    <source>
        <dbReference type="ARBA" id="ARBA00023136"/>
    </source>
</evidence>
<feature type="transmembrane region" description="Helical" evidence="8">
    <location>
        <begin position="216"/>
        <end position="237"/>
    </location>
</feature>
<evidence type="ECO:0000256" key="5">
    <source>
        <dbReference type="ARBA" id="ARBA00022989"/>
    </source>
</evidence>
<dbReference type="CDD" id="cd17502">
    <property type="entry name" value="MFS_Azr1_MDR_like"/>
    <property type="match status" value="1"/>
</dbReference>
<feature type="transmembrane region" description="Helical" evidence="8">
    <location>
        <begin position="97"/>
        <end position="122"/>
    </location>
</feature>
<evidence type="ECO:0000256" key="2">
    <source>
        <dbReference type="ARBA" id="ARBA00022448"/>
    </source>
</evidence>
<comment type="caution">
    <text evidence="10">The sequence shown here is derived from an EMBL/GenBank/DDBJ whole genome shotgun (WGS) entry which is preliminary data.</text>
</comment>